<dbReference type="AlphaFoldDB" id="W9XDP7"/>
<feature type="domain" description="Myb-like DNA-binding" evidence="2">
    <location>
        <begin position="7"/>
        <end position="52"/>
    </location>
</feature>
<dbReference type="GeneID" id="19163844"/>
<dbReference type="STRING" id="1182541.W9XDP7"/>
<evidence type="ECO:0000256" key="1">
    <source>
        <dbReference type="SAM" id="MobiDB-lite"/>
    </source>
</evidence>
<proteinExistence type="predicted"/>
<feature type="compositionally biased region" description="Acidic residues" evidence="1">
    <location>
        <begin position="163"/>
        <end position="172"/>
    </location>
</feature>
<accession>W9XDP7</accession>
<feature type="compositionally biased region" description="Basic and acidic residues" evidence="1">
    <location>
        <begin position="336"/>
        <end position="350"/>
    </location>
</feature>
<protein>
    <recommendedName>
        <fullName evidence="2">Myb-like DNA-binding domain-containing protein</fullName>
    </recommendedName>
</protein>
<feature type="compositionally biased region" description="Gly residues" evidence="1">
    <location>
        <begin position="254"/>
        <end position="266"/>
    </location>
</feature>
<evidence type="ECO:0000259" key="2">
    <source>
        <dbReference type="Pfam" id="PF22980"/>
    </source>
</evidence>
<dbReference type="InterPro" id="IPR054505">
    <property type="entry name" value="Myb_DNA-bind_8"/>
</dbReference>
<dbReference type="EMBL" id="AMWN01000011">
    <property type="protein sequence ID" value="EXJ78597.1"/>
    <property type="molecule type" value="Genomic_DNA"/>
</dbReference>
<dbReference type="Proteomes" id="UP000019484">
    <property type="component" value="Unassembled WGS sequence"/>
</dbReference>
<feature type="region of interest" description="Disordered" evidence="1">
    <location>
        <begin position="317"/>
        <end position="381"/>
    </location>
</feature>
<evidence type="ECO:0000313" key="3">
    <source>
        <dbReference type="EMBL" id="EXJ78597.1"/>
    </source>
</evidence>
<dbReference type="HOGENOM" id="CLU_058256_0_0_1"/>
<name>W9XDP7_9EURO</name>
<evidence type="ECO:0000313" key="4">
    <source>
        <dbReference type="Proteomes" id="UP000019484"/>
    </source>
</evidence>
<dbReference type="OrthoDB" id="4154024at2759"/>
<gene>
    <name evidence="3" type="ORF">A1O1_08998</name>
</gene>
<sequence>MAPTTIDENHVLLYKCLQSTNAKIDYSTLAALTGLTVGAATKRYARLKEKIETSIAASAGAVQSPKAAPKKSTTSKGTAARQRKAKAVSGQDMSAASIAGKDNESDVAVKDEADVEPTVPKRQTRGRKIDYNTMFGDDVSAPGSGDDSEDDFALDDIRAKEEEHEDDLEMDSDANVKRSAKRVKTSMQTPTKASAKDPATPKAQRQSTGKKPTGAAARQATSVTEATAKCSIYSPDKPLPSIEKSPPPARASGSGNGIGVGAGLGPRVGSAKRRAPLNDDFDLKSLQPGTFIPFPAKRQQPLSPIMSCAPSTFVTAGSRGMSPSAASSQDSAGEMLQRELDEVDIIRPEDSVSMVGRGRDLESTPVSPGQNKFPLFRGLLD</sequence>
<dbReference type="RefSeq" id="XP_007728045.1">
    <property type="nucleotide sequence ID" value="XM_007729855.1"/>
</dbReference>
<reference evidence="3 4" key="1">
    <citation type="submission" date="2013-03" db="EMBL/GenBank/DDBJ databases">
        <title>The Genome Sequence of Capronia coronata CBS 617.96.</title>
        <authorList>
            <consortium name="The Broad Institute Genomics Platform"/>
            <person name="Cuomo C."/>
            <person name="de Hoog S."/>
            <person name="Gorbushina A."/>
            <person name="Walker B."/>
            <person name="Young S.K."/>
            <person name="Zeng Q."/>
            <person name="Gargeya S."/>
            <person name="Fitzgerald M."/>
            <person name="Haas B."/>
            <person name="Abouelleil A."/>
            <person name="Allen A.W."/>
            <person name="Alvarado L."/>
            <person name="Arachchi H.M."/>
            <person name="Berlin A.M."/>
            <person name="Chapman S.B."/>
            <person name="Gainer-Dewar J."/>
            <person name="Goldberg J."/>
            <person name="Griggs A."/>
            <person name="Gujja S."/>
            <person name="Hansen M."/>
            <person name="Howarth C."/>
            <person name="Imamovic A."/>
            <person name="Ireland A."/>
            <person name="Larimer J."/>
            <person name="McCowan C."/>
            <person name="Murphy C."/>
            <person name="Pearson M."/>
            <person name="Poon T.W."/>
            <person name="Priest M."/>
            <person name="Roberts A."/>
            <person name="Saif S."/>
            <person name="Shea T."/>
            <person name="Sisk P."/>
            <person name="Sykes S."/>
            <person name="Wortman J."/>
            <person name="Nusbaum C."/>
            <person name="Birren B."/>
        </authorList>
    </citation>
    <scope>NUCLEOTIDE SEQUENCE [LARGE SCALE GENOMIC DNA]</scope>
    <source>
        <strain evidence="3 4">CBS 617.96</strain>
    </source>
</reference>
<organism evidence="3 4">
    <name type="scientific">Capronia coronata CBS 617.96</name>
    <dbReference type="NCBI Taxonomy" id="1182541"/>
    <lineage>
        <taxon>Eukaryota</taxon>
        <taxon>Fungi</taxon>
        <taxon>Dikarya</taxon>
        <taxon>Ascomycota</taxon>
        <taxon>Pezizomycotina</taxon>
        <taxon>Eurotiomycetes</taxon>
        <taxon>Chaetothyriomycetidae</taxon>
        <taxon>Chaetothyriales</taxon>
        <taxon>Herpotrichiellaceae</taxon>
        <taxon>Capronia</taxon>
    </lineage>
</organism>
<feature type="compositionally biased region" description="Basic and acidic residues" evidence="1">
    <location>
        <begin position="101"/>
        <end position="112"/>
    </location>
</feature>
<comment type="caution">
    <text evidence="3">The sequence shown here is derived from an EMBL/GenBank/DDBJ whole genome shotgun (WGS) entry which is preliminary data.</text>
</comment>
<keyword evidence="4" id="KW-1185">Reference proteome</keyword>
<dbReference type="Pfam" id="PF22980">
    <property type="entry name" value="Myb_DNA-bind_8"/>
    <property type="match status" value="1"/>
</dbReference>
<feature type="region of interest" description="Disordered" evidence="1">
    <location>
        <begin position="58"/>
        <end position="273"/>
    </location>
</feature>